<reference evidence="2" key="1">
    <citation type="journal article" date="2019" name="Int. J. Syst. Evol. Microbiol.">
        <title>The Global Catalogue of Microorganisms (GCM) 10K type strain sequencing project: providing services to taxonomists for standard genome sequencing and annotation.</title>
        <authorList>
            <consortium name="The Broad Institute Genomics Platform"/>
            <consortium name="The Broad Institute Genome Sequencing Center for Infectious Disease"/>
            <person name="Wu L."/>
            <person name="Ma J."/>
        </authorList>
    </citation>
    <scope>NUCLEOTIDE SEQUENCE [LARGE SCALE GENOMIC DNA]</scope>
    <source>
        <strain evidence="2">CGMCC 4.7241</strain>
    </source>
</reference>
<evidence type="ECO:0000313" key="1">
    <source>
        <dbReference type="EMBL" id="MFC3764294.1"/>
    </source>
</evidence>
<evidence type="ECO:0000313" key="2">
    <source>
        <dbReference type="Proteomes" id="UP001595699"/>
    </source>
</evidence>
<accession>A0ABV7YIW2</accession>
<dbReference type="InterPro" id="IPR034660">
    <property type="entry name" value="DinB/YfiT-like"/>
</dbReference>
<dbReference type="SUPFAM" id="SSF109854">
    <property type="entry name" value="DinB/YfiT-like putative metalloenzymes"/>
    <property type="match status" value="1"/>
</dbReference>
<evidence type="ECO:0008006" key="3">
    <source>
        <dbReference type="Google" id="ProtNLM"/>
    </source>
</evidence>
<comment type="caution">
    <text evidence="1">The sequence shown here is derived from an EMBL/GenBank/DDBJ whole genome shotgun (WGS) entry which is preliminary data.</text>
</comment>
<gene>
    <name evidence="1" type="ORF">ACFOUW_25890</name>
</gene>
<protein>
    <recommendedName>
        <fullName evidence="3">ClbS/DfsB family four-helix bundle protein</fullName>
    </recommendedName>
</protein>
<dbReference type="Proteomes" id="UP001595699">
    <property type="component" value="Unassembled WGS sequence"/>
</dbReference>
<proteinExistence type="predicted"/>
<keyword evidence="2" id="KW-1185">Reference proteome</keyword>
<name>A0ABV7YIW2_9ACTN</name>
<dbReference type="RefSeq" id="WP_205115174.1">
    <property type="nucleotide sequence ID" value="NZ_JAFBCM010000001.1"/>
</dbReference>
<organism evidence="1 2">
    <name type="scientific">Tenggerimyces flavus</name>
    <dbReference type="NCBI Taxonomy" id="1708749"/>
    <lineage>
        <taxon>Bacteria</taxon>
        <taxon>Bacillati</taxon>
        <taxon>Actinomycetota</taxon>
        <taxon>Actinomycetes</taxon>
        <taxon>Propionibacteriales</taxon>
        <taxon>Nocardioidaceae</taxon>
        <taxon>Tenggerimyces</taxon>
    </lineage>
</organism>
<sequence length="165" mass="18317">MIPQAEAIRRVCEDHAVLANEIAAVDDLTKPYLVNEGPLGDFCDSLHDLVAHVLMWDEISLAVLTDARNARTHWSLDQRWETSEAGLLLNQSGVAAGREVPTELLVHRYESVRAALLDELQSDGWNDDVKLELAQEHSVGSLAEYVMTVPNNPAFWHAAIHLGML</sequence>
<dbReference type="EMBL" id="JBHRZH010000023">
    <property type="protein sequence ID" value="MFC3764294.1"/>
    <property type="molecule type" value="Genomic_DNA"/>
</dbReference>